<gene>
    <name evidence="3" type="ORF">R5W23_000550</name>
</gene>
<dbReference type="InterPro" id="IPR036237">
    <property type="entry name" value="Xyl_isomerase-like_sf"/>
</dbReference>
<reference evidence="4" key="1">
    <citation type="journal article" date="2023" name="Mar. Drugs">
        <title>Gemmata algarum, a Novel Planctomycete Isolated from an Algal Mat, Displays Antimicrobial Activity.</title>
        <authorList>
            <person name="Kumar G."/>
            <person name="Kallscheuer N."/>
            <person name="Kashif M."/>
            <person name="Ahamad S."/>
            <person name="Jagadeeshwari U."/>
            <person name="Pannikurungottu S."/>
            <person name="Haufschild T."/>
            <person name="Kabuu M."/>
            <person name="Sasikala C."/>
            <person name="Jogler C."/>
            <person name="Ramana C."/>
        </authorList>
    </citation>
    <scope>NUCLEOTIDE SEQUENCE [LARGE SCALE GENOMIC DNA]</scope>
    <source>
        <strain evidence="4">JC673</strain>
    </source>
</reference>
<protein>
    <submittedName>
        <fullName evidence="3">Sugar phosphate isomerase/epimerase</fullName>
    </submittedName>
</protein>
<dbReference type="SUPFAM" id="SSF51658">
    <property type="entry name" value="Xylose isomerase-like"/>
    <property type="match status" value="1"/>
</dbReference>
<dbReference type="Proteomes" id="UP001272242">
    <property type="component" value="Unassembled WGS sequence"/>
</dbReference>
<keyword evidence="4" id="KW-1185">Reference proteome</keyword>
<sequence>MQAGHLSRRSFLAAAASTSCLMTSRSLQAAPDFGGFTVGVQSYTFRNFDLEGMLKRTKQLGLKHAEFFSKHIPTDATPEKLTAILKLCKEYELTPIGFGVSGFSKNHDANRKLFEFGKAIGANYLSADPSMDSFDSLDKLCEEYKIAIAIHPHGPVGKGRHQWWSAEVILKAVKDHHKLIGTCLDTGHLLRMEQLGEKLDPAEQIKLMGDRNFALHLKDYDNNKREDVPFGDPSGHLDVPAVLKALKSAKFTGHIAIEYEANPDDPAPDVKKCVTYLKNAAEKLG</sequence>
<accession>A0ABU5F0V8</accession>
<comment type="caution">
    <text evidence="3">The sequence shown here is derived from an EMBL/GenBank/DDBJ whole genome shotgun (WGS) entry which is preliminary data.</text>
</comment>
<evidence type="ECO:0000313" key="3">
    <source>
        <dbReference type="EMBL" id="MDY3559556.1"/>
    </source>
</evidence>
<dbReference type="Pfam" id="PF01261">
    <property type="entry name" value="AP_endonuc_2"/>
    <property type="match status" value="1"/>
</dbReference>
<evidence type="ECO:0000313" key="4">
    <source>
        <dbReference type="Proteomes" id="UP001272242"/>
    </source>
</evidence>
<dbReference type="EMBL" id="JAXBLV010000111">
    <property type="protein sequence ID" value="MDY3559556.1"/>
    <property type="molecule type" value="Genomic_DNA"/>
</dbReference>
<dbReference type="InterPro" id="IPR013022">
    <property type="entry name" value="Xyl_isomerase-like_TIM-brl"/>
</dbReference>
<evidence type="ECO:0000259" key="2">
    <source>
        <dbReference type="Pfam" id="PF01261"/>
    </source>
</evidence>
<dbReference type="RefSeq" id="WP_320686296.1">
    <property type="nucleotide sequence ID" value="NZ_JAXBLV010000111.1"/>
</dbReference>
<proteinExistence type="predicted"/>
<evidence type="ECO:0000256" key="1">
    <source>
        <dbReference type="SAM" id="SignalP"/>
    </source>
</evidence>
<dbReference type="GO" id="GO:0016853">
    <property type="term" value="F:isomerase activity"/>
    <property type="evidence" value="ECO:0007669"/>
    <property type="project" value="UniProtKB-KW"/>
</dbReference>
<dbReference type="PANTHER" id="PTHR12110">
    <property type="entry name" value="HYDROXYPYRUVATE ISOMERASE"/>
    <property type="match status" value="1"/>
</dbReference>
<name>A0ABU5F0V8_9BACT</name>
<dbReference type="InterPro" id="IPR050312">
    <property type="entry name" value="IolE/XylAMocC-like"/>
</dbReference>
<dbReference type="Gene3D" id="3.20.20.150">
    <property type="entry name" value="Divalent-metal-dependent TIM barrel enzymes"/>
    <property type="match status" value="1"/>
</dbReference>
<keyword evidence="1" id="KW-0732">Signal</keyword>
<feature type="signal peptide" evidence="1">
    <location>
        <begin position="1"/>
        <end position="29"/>
    </location>
</feature>
<organism evidence="3 4">
    <name type="scientific">Gemmata algarum</name>
    <dbReference type="NCBI Taxonomy" id="2975278"/>
    <lineage>
        <taxon>Bacteria</taxon>
        <taxon>Pseudomonadati</taxon>
        <taxon>Planctomycetota</taxon>
        <taxon>Planctomycetia</taxon>
        <taxon>Gemmatales</taxon>
        <taxon>Gemmataceae</taxon>
        <taxon>Gemmata</taxon>
    </lineage>
</organism>
<feature type="chain" id="PRO_5046001046" evidence="1">
    <location>
        <begin position="30"/>
        <end position="285"/>
    </location>
</feature>
<dbReference type="PANTHER" id="PTHR12110:SF41">
    <property type="entry name" value="INOSOSE DEHYDRATASE"/>
    <property type="match status" value="1"/>
</dbReference>
<keyword evidence="3" id="KW-0413">Isomerase</keyword>
<feature type="domain" description="Xylose isomerase-like TIM barrel" evidence="2">
    <location>
        <begin position="55"/>
        <end position="272"/>
    </location>
</feature>